<evidence type="ECO:0000256" key="2">
    <source>
        <dbReference type="ARBA" id="ARBA00010942"/>
    </source>
</evidence>
<keyword evidence="5 9" id="KW-0997">Cell inner membrane</keyword>
<dbReference type="Gene3D" id="3.30.2090.10">
    <property type="entry name" value="Multidrug efflux transporter AcrB TolC docking domain, DN and DC subdomains"/>
    <property type="match status" value="2"/>
</dbReference>
<feature type="transmembrane region" description="Helical" evidence="9">
    <location>
        <begin position="369"/>
        <end position="391"/>
    </location>
</feature>
<organism evidence="10 11">
    <name type="scientific">Teichococcus coralli</name>
    <dbReference type="NCBI Taxonomy" id="2545983"/>
    <lineage>
        <taxon>Bacteria</taxon>
        <taxon>Pseudomonadati</taxon>
        <taxon>Pseudomonadota</taxon>
        <taxon>Alphaproteobacteria</taxon>
        <taxon>Acetobacterales</taxon>
        <taxon>Roseomonadaceae</taxon>
        <taxon>Roseomonas</taxon>
    </lineage>
</organism>
<dbReference type="InterPro" id="IPR004764">
    <property type="entry name" value="MdtF-like"/>
</dbReference>
<dbReference type="Gene3D" id="3.30.70.1430">
    <property type="entry name" value="Multidrug efflux transporter AcrB pore domain"/>
    <property type="match status" value="2"/>
</dbReference>
<feature type="transmembrane region" description="Helical" evidence="9">
    <location>
        <begin position="12"/>
        <end position="33"/>
    </location>
</feature>
<dbReference type="Gene3D" id="3.30.70.1440">
    <property type="entry name" value="Multidrug efflux transporter AcrB pore domain"/>
    <property type="match status" value="1"/>
</dbReference>
<keyword evidence="6 9" id="KW-0812">Transmembrane</keyword>
<evidence type="ECO:0000256" key="1">
    <source>
        <dbReference type="ARBA" id="ARBA00004429"/>
    </source>
</evidence>
<proteinExistence type="inferred from homology"/>
<comment type="similarity">
    <text evidence="2 9">Belongs to the resistance-nodulation-cell division (RND) (TC 2.A.6) family.</text>
</comment>
<evidence type="ECO:0000313" key="10">
    <source>
        <dbReference type="EMBL" id="MXP65970.1"/>
    </source>
</evidence>
<evidence type="ECO:0000313" key="11">
    <source>
        <dbReference type="Proteomes" id="UP000460715"/>
    </source>
</evidence>
<dbReference type="InterPro" id="IPR027463">
    <property type="entry name" value="AcrB_DN_DC_subdom"/>
</dbReference>
<feature type="transmembrane region" description="Helical" evidence="9">
    <location>
        <begin position="967"/>
        <end position="988"/>
    </location>
</feature>
<evidence type="ECO:0000256" key="4">
    <source>
        <dbReference type="ARBA" id="ARBA00022475"/>
    </source>
</evidence>
<sequence>MISSVFVDRPRLAIVIAIVMTIAGALSLTRIPVSQFPDIVPPQVQVTAAYPGASAEVVEAAVAQPLEAQIVGVDRSIYMKSNSGNDGSYSLTVSFELGTDPNINTVNVNNRVQAAMALMPSEVQAQGIKVEKKSSSILQVLFLYADKQGEYDPLYLTNYVTLNVLDELSRTSGVGSATLFSRQNYAMRIWFDTQRLTSLNLTPSDVVAAIRSQNVQAPTGRIGAEPMPKDQQVQMNVRTQGRLTTPEQFGAIVLRANPDGSVLRVRDVARVEIGAQNLDVTTRLNGQDGVGIGLYLAPGANAVQTADAVEKTISRVRERMPQGMTLRPVFDTTIFVNDTIHEVIKTLLEAFVLVAIVVFLFLGNIRATFIPIIAVPVSLITTFAVLLMLGYSANTVSLLAMVLAIGIVVDDAIVVVENVERVMEEEPELTPGQATKKAMAQITGPIIAITLVLLSVFVPIGFIPGLSGELFRQFAVTISTAMVISAINALTLSPALCGVFLRHSGPRRGIMAWVGRRIDNVRDGYAAVVRRLLRLAIVSLVLVGVFGFGAYTVASRIPSGFLPQEDQGAFIIAFQLPDGAALPRTSRVVADMERRLRQMPQVRDAVSIVGFSLLDGGASSSSATMFVQLKEFSERAGAGDSVQALIGRIFAESQQIRNAQIIPINLPPIIGLSTGGGFEYQLESLAGAEPAEIGSVMQALVGAANQDPRLTQVFSTFSARVPSLYLDIDRDKAQALGLTMSDVFSALQATLGSSFVNNFNLYGRTWQVLVQGEASDRRETEDLWNIQIRNRRGVMVPLRSIATAKTVVGPQTITRYNNYRSITISGSPAPGVSSGAAIAAMAEISRNTLPAGYAFEWTGTSFQEQRASGQTGVILGLAVLFAFLFLVALYESWVIPMPVLLSVIVGVLGAVGALMLAGMPMDLYAQIGLVVLIALAAKNGILIVEFAKEQREAGRPIAEAAVMGAKLRFRAVMMTSIAFILGLVPLVWASGAAMLARRAVSTPVFAGMIAASTIGIFLIPMLYVVFQRMREATHRRFRRRGQHAHREREHSAAK</sequence>
<evidence type="ECO:0000256" key="5">
    <source>
        <dbReference type="ARBA" id="ARBA00022519"/>
    </source>
</evidence>
<keyword evidence="3 9" id="KW-0813">Transport</keyword>
<evidence type="ECO:0000256" key="6">
    <source>
        <dbReference type="ARBA" id="ARBA00022692"/>
    </source>
</evidence>
<evidence type="ECO:0000256" key="7">
    <source>
        <dbReference type="ARBA" id="ARBA00022989"/>
    </source>
</evidence>
<keyword evidence="7 9" id="KW-1133">Transmembrane helix</keyword>
<dbReference type="NCBIfam" id="TIGR00915">
    <property type="entry name" value="2A0602"/>
    <property type="match status" value="1"/>
</dbReference>
<feature type="transmembrane region" description="Helical" evidence="9">
    <location>
        <begin position="397"/>
        <end position="417"/>
    </location>
</feature>
<keyword evidence="11" id="KW-1185">Reference proteome</keyword>
<dbReference type="Gene3D" id="1.20.1640.10">
    <property type="entry name" value="Multidrug efflux transporter AcrB transmembrane domain"/>
    <property type="match status" value="2"/>
</dbReference>
<dbReference type="GO" id="GO:0042910">
    <property type="term" value="F:xenobiotic transmembrane transporter activity"/>
    <property type="evidence" value="ECO:0007669"/>
    <property type="project" value="TreeGrafter"/>
</dbReference>
<dbReference type="GO" id="GO:0009636">
    <property type="term" value="P:response to toxic substance"/>
    <property type="evidence" value="ECO:0007669"/>
    <property type="project" value="UniProtKB-ARBA"/>
</dbReference>
<dbReference type="OrthoDB" id="9806532at2"/>
<feature type="transmembrane region" description="Helical" evidence="9">
    <location>
        <begin position="343"/>
        <end position="362"/>
    </location>
</feature>
<feature type="transmembrane region" description="Helical" evidence="9">
    <location>
        <begin position="532"/>
        <end position="554"/>
    </location>
</feature>
<dbReference type="PRINTS" id="PR00702">
    <property type="entry name" value="ACRIFLAVINRP"/>
</dbReference>
<comment type="caution">
    <text evidence="10">The sequence shown here is derived from an EMBL/GenBank/DDBJ whole genome shotgun (WGS) entry which is preliminary data.</text>
</comment>
<feature type="transmembrane region" description="Helical" evidence="9">
    <location>
        <begin position="872"/>
        <end position="890"/>
    </location>
</feature>
<keyword evidence="8 9" id="KW-0472">Membrane</keyword>
<evidence type="ECO:0000256" key="9">
    <source>
        <dbReference type="RuleBase" id="RU364070"/>
    </source>
</evidence>
<gene>
    <name evidence="10" type="ORF">E0493_21720</name>
</gene>
<dbReference type="AlphaFoldDB" id="A0A845BIS2"/>
<dbReference type="NCBIfam" id="NF000282">
    <property type="entry name" value="RND_permease_1"/>
    <property type="match status" value="1"/>
</dbReference>
<keyword evidence="4" id="KW-1003">Cell membrane</keyword>
<dbReference type="FunFam" id="3.30.70.1430:FF:000001">
    <property type="entry name" value="Efflux pump membrane transporter"/>
    <property type="match status" value="1"/>
</dbReference>
<evidence type="ECO:0000256" key="3">
    <source>
        <dbReference type="ARBA" id="ARBA00022448"/>
    </source>
</evidence>
<name>A0A845BIS2_9PROT</name>
<feature type="transmembrane region" description="Helical" evidence="9">
    <location>
        <begin position="897"/>
        <end position="917"/>
    </location>
</feature>
<dbReference type="SUPFAM" id="SSF82693">
    <property type="entry name" value="Multidrug efflux transporter AcrB pore domain, PN1, PN2, PC1 and PC2 subdomains"/>
    <property type="match status" value="3"/>
</dbReference>
<dbReference type="PANTHER" id="PTHR32063">
    <property type="match status" value="1"/>
</dbReference>
<accession>A0A845BIS2</accession>
<dbReference type="GO" id="GO:0015562">
    <property type="term" value="F:efflux transmembrane transporter activity"/>
    <property type="evidence" value="ECO:0007669"/>
    <property type="project" value="InterPro"/>
</dbReference>
<dbReference type="Pfam" id="PF00873">
    <property type="entry name" value="ACR_tran"/>
    <property type="match status" value="1"/>
</dbReference>
<feature type="transmembrane region" description="Helical" evidence="9">
    <location>
        <begin position="438"/>
        <end position="462"/>
    </location>
</feature>
<dbReference type="EMBL" id="SNVJ01000033">
    <property type="protein sequence ID" value="MXP65970.1"/>
    <property type="molecule type" value="Genomic_DNA"/>
</dbReference>
<dbReference type="SUPFAM" id="SSF82714">
    <property type="entry name" value="Multidrug efflux transporter AcrB TolC docking domain, DN and DC subdomains"/>
    <property type="match status" value="2"/>
</dbReference>
<evidence type="ECO:0000256" key="8">
    <source>
        <dbReference type="ARBA" id="ARBA00023136"/>
    </source>
</evidence>
<dbReference type="RefSeq" id="WP_160939376.1">
    <property type="nucleotide sequence ID" value="NZ_SNVJ01000033.1"/>
</dbReference>
<feature type="transmembrane region" description="Helical" evidence="9">
    <location>
        <begin position="1000"/>
        <end position="1026"/>
    </location>
</feature>
<feature type="transmembrane region" description="Helical" evidence="9">
    <location>
        <begin position="474"/>
        <end position="501"/>
    </location>
</feature>
<feature type="transmembrane region" description="Helical" evidence="9">
    <location>
        <begin position="923"/>
        <end position="946"/>
    </location>
</feature>
<dbReference type="SUPFAM" id="SSF82866">
    <property type="entry name" value="Multidrug efflux transporter AcrB transmembrane domain"/>
    <property type="match status" value="2"/>
</dbReference>
<comment type="subcellular location">
    <subcellularLocation>
        <location evidence="1 9">Cell inner membrane</location>
        <topology evidence="1 9">Multi-pass membrane protein</topology>
    </subcellularLocation>
</comment>
<protein>
    <recommendedName>
        <fullName evidence="9">Efflux pump membrane transporter</fullName>
    </recommendedName>
</protein>
<dbReference type="GO" id="GO:0005886">
    <property type="term" value="C:plasma membrane"/>
    <property type="evidence" value="ECO:0007669"/>
    <property type="project" value="UniProtKB-SubCell"/>
</dbReference>
<reference evidence="10 11" key="1">
    <citation type="submission" date="2019-03" db="EMBL/GenBank/DDBJ databases">
        <title>Roseomonas sp. a novel Roseomonas species isolated from Sea whip Gorgonian.</title>
        <authorList>
            <person name="Li F."/>
            <person name="Pan X."/>
            <person name="Huang S."/>
            <person name="Li Z."/>
            <person name="Meng B."/>
        </authorList>
    </citation>
    <scope>NUCLEOTIDE SEQUENCE [LARGE SCALE GENOMIC DNA]</scope>
    <source>
        <strain evidence="10 11">M0104</strain>
    </source>
</reference>
<dbReference type="Proteomes" id="UP000460715">
    <property type="component" value="Unassembled WGS sequence"/>
</dbReference>
<dbReference type="InterPro" id="IPR001036">
    <property type="entry name" value="Acrflvin-R"/>
</dbReference>
<dbReference type="PANTHER" id="PTHR32063:SF76">
    <property type="entry name" value="EFFLUX PUMP MEMBRANE TRANSPORTER"/>
    <property type="match status" value="1"/>
</dbReference>
<dbReference type="Gene3D" id="3.30.70.1320">
    <property type="entry name" value="Multidrug efflux transporter AcrB pore domain like"/>
    <property type="match status" value="1"/>
</dbReference>
<dbReference type="FunFam" id="1.20.1640.10:FF:000001">
    <property type="entry name" value="Efflux pump membrane transporter"/>
    <property type="match status" value="1"/>
</dbReference>